<dbReference type="KEGG" id="aalt:CC77DRAFT_1010966"/>
<dbReference type="GeneID" id="29109274"/>
<protein>
    <submittedName>
        <fullName evidence="2">Uncharacterized protein</fullName>
    </submittedName>
</protein>
<feature type="region of interest" description="Disordered" evidence="1">
    <location>
        <begin position="35"/>
        <end position="61"/>
    </location>
</feature>
<evidence type="ECO:0000313" key="2">
    <source>
        <dbReference type="EMBL" id="OAG17707.1"/>
    </source>
</evidence>
<keyword evidence="3" id="KW-1185">Reference proteome</keyword>
<accession>A0A177DEQ5</accession>
<reference evidence="2 3" key="1">
    <citation type="submission" date="2016-05" db="EMBL/GenBank/DDBJ databases">
        <title>Comparative analysis of secretome profiles of manganese(II)-oxidizing ascomycete fungi.</title>
        <authorList>
            <consortium name="DOE Joint Genome Institute"/>
            <person name="Zeiner C.A."/>
            <person name="Purvine S.O."/>
            <person name="Zink E.M."/>
            <person name="Wu S."/>
            <person name="Pasa-Tolic L."/>
            <person name="Chaput D.L."/>
            <person name="Haridas S."/>
            <person name="Grigoriev I.V."/>
            <person name="Santelli C.M."/>
            <person name="Hansel C.M."/>
        </authorList>
    </citation>
    <scope>NUCLEOTIDE SEQUENCE [LARGE SCALE GENOMIC DNA]</scope>
    <source>
        <strain evidence="2 3">SRC1lrK2f</strain>
    </source>
</reference>
<dbReference type="EMBL" id="KV441485">
    <property type="protein sequence ID" value="OAG17707.1"/>
    <property type="molecule type" value="Genomic_DNA"/>
</dbReference>
<name>A0A177DEQ5_ALTAL</name>
<gene>
    <name evidence="2" type="ORF">CC77DRAFT_1010966</name>
</gene>
<sequence>MAACTICSTWIRGPGNRCTQHRYVRNRYDDYNYSSDSTNARSARHSTGTGTRPHRFSNNQDIYGQYDTSNALVRHRIHSNAHRSSSHPNELAKPLVHVFDRFSNTHAVASVQYSANPSSGSYSISAQANLDREQCTNCREWFPDGLKLQYHQQEFPIECEQCNICLRYDNIAYHATDVKHERCFVRGCESDYRTVGNWRHRYVERHVLGRHTQQSYH</sequence>
<dbReference type="AlphaFoldDB" id="A0A177DEQ5"/>
<evidence type="ECO:0000313" key="3">
    <source>
        <dbReference type="Proteomes" id="UP000077248"/>
    </source>
</evidence>
<proteinExistence type="predicted"/>
<evidence type="ECO:0000256" key="1">
    <source>
        <dbReference type="SAM" id="MobiDB-lite"/>
    </source>
</evidence>
<dbReference type="RefSeq" id="XP_018383128.1">
    <property type="nucleotide sequence ID" value="XM_018523680.1"/>
</dbReference>
<dbReference type="VEuPathDB" id="FungiDB:CC77DRAFT_1010966"/>
<dbReference type="Proteomes" id="UP000077248">
    <property type="component" value="Unassembled WGS sequence"/>
</dbReference>
<organism evidence="2 3">
    <name type="scientific">Alternaria alternata</name>
    <name type="common">Alternaria rot fungus</name>
    <name type="synonym">Torula alternata</name>
    <dbReference type="NCBI Taxonomy" id="5599"/>
    <lineage>
        <taxon>Eukaryota</taxon>
        <taxon>Fungi</taxon>
        <taxon>Dikarya</taxon>
        <taxon>Ascomycota</taxon>
        <taxon>Pezizomycotina</taxon>
        <taxon>Dothideomycetes</taxon>
        <taxon>Pleosporomycetidae</taxon>
        <taxon>Pleosporales</taxon>
        <taxon>Pleosporineae</taxon>
        <taxon>Pleosporaceae</taxon>
        <taxon>Alternaria</taxon>
        <taxon>Alternaria sect. Alternaria</taxon>
        <taxon>Alternaria alternata complex</taxon>
    </lineage>
</organism>